<reference evidence="1 2" key="1">
    <citation type="submission" date="2019-02" db="EMBL/GenBank/DDBJ databases">
        <title>Deep-cultivation of Planctomycetes and their phenomic and genomic characterization uncovers novel biology.</title>
        <authorList>
            <person name="Wiegand S."/>
            <person name="Jogler M."/>
            <person name="Boedeker C."/>
            <person name="Pinto D."/>
            <person name="Vollmers J."/>
            <person name="Rivas-Marin E."/>
            <person name="Kohn T."/>
            <person name="Peeters S.H."/>
            <person name="Heuer A."/>
            <person name="Rast P."/>
            <person name="Oberbeckmann S."/>
            <person name="Bunk B."/>
            <person name="Jeske O."/>
            <person name="Meyerdierks A."/>
            <person name="Storesund J.E."/>
            <person name="Kallscheuer N."/>
            <person name="Luecker S."/>
            <person name="Lage O.M."/>
            <person name="Pohl T."/>
            <person name="Merkel B.J."/>
            <person name="Hornburger P."/>
            <person name="Mueller R.-W."/>
            <person name="Bruemmer F."/>
            <person name="Labrenz M."/>
            <person name="Spormann A.M."/>
            <person name="Op den Camp H."/>
            <person name="Overmann J."/>
            <person name="Amann R."/>
            <person name="Jetten M.S.M."/>
            <person name="Mascher T."/>
            <person name="Medema M.H."/>
            <person name="Devos D.P."/>
            <person name="Kaster A.-K."/>
            <person name="Ovreas L."/>
            <person name="Rohde M."/>
            <person name="Galperin M.Y."/>
            <person name="Jogler C."/>
        </authorList>
    </citation>
    <scope>NUCLEOTIDE SEQUENCE [LARGE SCALE GENOMIC DNA]</scope>
    <source>
        <strain evidence="1 2">Mal4</strain>
    </source>
</reference>
<dbReference type="KEGG" id="mri:Mal4_12890"/>
<accession>A0A517Z3G5</accession>
<dbReference type="EMBL" id="CP036275">
    <property type="protein sequence ID" value="QDU36986.1"/>
    <property type="molecule type" value="Genomic_DNA"/>
</dbReference>
<organism evidence="1 2">
    <name type="scientific">Maioricimonas rarisocia</name>
    <dbReference type="NCBI Taxonomy" id="2528026"/>
    <lineage>
        <taxon>Bacteria</taxon>
        <taxon>Pseudomonadati</taxon>
        <taxon>Planctomycetota</taxon>
        <taxon>Planctomycetia</taxon>
        <taxon>Planctomycetales</taxon>
        <taxon>Planctomycetaceae</taxon>
        <taxon>Maioricimonas</taxon>
    </lineage>
</organism>
<dbReference type="RefSeq" id="WP_145367620.1">
    <property type="nucleotide sequence ID" value="NZ_CP036275.1"/>
</dbReference>
<keyword evidence="2" id="KW-1185">Reference proteome</keyword>
<gene>
    <name evidence="1" type="ORF">Mal4_12890</name>
</gene>
<sequence length="78" mass="8453">MALPVVLAGTFARKFGPEAAKLLVKLLRAAMKDPEVQAQLKVIARSRNSADLKRNLKTLPKGLLTEANLRKVLAACSK</sequence>
<protein>
    <submittedName>
        <fullName evidence="1">Uncharacterized protein</fullName>
    </submittedName>
</protein>
<evidence type="ECO:0000313" key="2">
    <source>
        <dbReference type="Proteomes" id="UP000320496"/>
    </source>
</evidence>
<dbReference type="Proteomes" id="UP000320496">
    <property type="component" value="Chromosome"/>
</dbReference>
<dbReference type="AlphaFoldDB" id="A0A517Z3G5"/>
<proteinExistence type="predicted"/>
<evidence type="ECO:0000313" key="1">
    <source>
        <dbReference type="EMBL" id="QDU36986.1"/>
    </source>
</evidence>
<name>A0A517Z3G5_9PLAN</name>